<dbReference type="Proteomes" id="UP000008370">
    <property type="component" value="Unassembled WGS sequence"/>
</dbReference>
<reference evidence="2 3" key="1">
    <citation type="journal article" date="2012" name="BMC Genomics">
        <title>Comparative genomics of the white-rot fungi, Phanerochaete carnosa and P. chrysosporium, to elucidate the genetic basis of the distinct wood types they colonize.</title>
        <authorList>
            <person name="Suzuki H."/>
            <person name="MacDonald J."/>
            <person name="Syed K."/>
            <person name="Salamov A."/>
            <person name="Hori C."/>
            <person name="Aerts A."/>
            <person name="Henrissat B."/>
            <person name="Wiebenga A."/>
            <person name="vanKuyk P.A."/>
            <person name="Barry K."/>
            <person name="Lindquist E."/>
            <person name="LaButti K."/>
            <person name="Lapidus A."/>
            <person name="Lucas S."/>
            <person name="Coutinho P."/>
            <person name="Gong Y."/>
            <person name="Samejima M."/>
            <person name="Mahadevan R."/>
            <person name="Abou-Zaid M."/>
            <person name="de Vries R.P."/>
            <person name="Igarashi K."/>
            <person name="Yadav J.S."/>
            <person name="Grigoriev I.V."/>
            <person name="Master E.R."/>
        </authorList>
    </citation>
    <scope>NUCLEOTIDE SEQUENCE [LARGE SCALE GENOMIC DNA]</scope>
    <source>
        <strain evidence="2 3">HHB-10118-sp</strain>
    </source>
</reference>
<dbReference type="GeneID" id="18910732"/>
<dbReference type="OrthoDB" id="2404451at2759"/>
<dbReference type="KEGG" id="pco:PHACADRAFT_191103"/>
<accession>K5WHF7</accession>
<sequence length="189" mass="21998">MHLFWENMLSKLVLLWTGAFKGLDEGAGSYKLDKNVWKAIGATTAKSGSTIPSAYGPRLSNIKSERHLYTADMWSFWALFLGPSLLWQKFSDIKYYNHFVALVELLTICLQFELTQDDIMKVRLGFADWVVKYEEYYYQLDLERLCTCVLTIHGLLHIFDDIVALGPSWIYWVFAMEQFCGRLQQNIQN</sequence>
<keyword evidence="3" id="KW-1185">Reference proteome</keyword>
<name>K5WHF7_PHACS</name>
<dbReference type="EMBL" id="JH930469">
    <property type="protein sequence ID" value="EKM58760.1"/>
    <property type="molecule type" value="Genomic_DNA"/>
</dbReference>
<keyword evidence="1" id="KW-0732">Signal</keyword>
<feature type="chain" id="PRO_5003889406" description="Fungal-type protein kinase domain-containing protein" evidence="1">
    <location>
        <begin position="27"/>
        <end position="189"/>
    </location>
</feature>
<proteinExistence type="predicted"/>
<evidence type="ECO:0000313" key="3">
    <source>
        <dbReference type="Proteomes" id="UP000008370"/>
    </source>
</evidence>
<evidence type="ECO:0000256" key="1">
    <source>
        <dbReference type="SAM" id="SignalP"/>
    </source>
</evidence>
<gene>
    <name evidence="2" type="ORF">PHACADRAFT_191103</name>
</gene>
<evidence type="ECO:0008006" key="4">
    <source>
        <dbReference type="Google" id="ProtNLM"/>
    </source>
</evidence>
<dbReference type="STRING" id="650164.K5WHF7"/>
<evidence type="ECO:0000313" key="2">
    <source>
        <dbReference type="EMBL" id="EKM58760.1"/>
    </source>
</evidence>
<dbReference type="AlphaFoldDB" id="K5WHF7"/>
<dbReference type="HOGENOM" id="CLU_026593_1_1_1"/>
<feature type="signal peptide" evidence="1">
    <location>
        <begin position="1"/>
        <end position="26"/>
    </location>
</feature>
<protein>
    <recommendedName>
        <fullName evidence="4">Fungal-type protein kinase domain-containing protein</fullName>
    </recommendedName>
</protein>
<dbReference type="RefSeq" id="XP_007391354.1">
    <property type="nucleotide sequence ID" value="XM_007391292.1"/>
</dbReference>
<dbReference type="PANTHER" id="PTHR46579:SF1">
    <property type="entry name" value="F5_8 TYPE C DOMAIN-CONTAINING PROTEIN"/>
    <property type="match status" value="1"/>
</dbReference>
<dbReference type="PANTHER" id="PTHR46579">
    <property type="entry name" value="F5/8 TYPE C DOMAIN-CONTAINING PROTEIN-RELATED"/>
    <property type="match status" value="1"/>
</dbReference>
<organism evidence="2 3">
    <name type="scientific">Phanerochaete carnosa (strain HHB-10118-sp)</name>
    <name type="common">White-rot fungus</name>
    <name type="synonym">Peniophora carnosa</name>
    <dbReference type="NCBI Taxonomy" id="650164"/>
    <lineage>
        <taxon>Eukaryota</taxon>
        <taxon>Fungi</taxon>
        <taxon>Dikarya</taxon>
        <taxon>Basidiomycota</taxon>
        <taxon>Agaricomycotina</taxon>
        <taxon>Agaricomycetes</taxon>
        <taxon>Polyporales</taxon>
        <taxon>Phanerochaetaceae</taxon>
        <taxon>Phanerochaete</taxon>
    </lineage>
</organism>
<dbReference type="InParanoid" id="K5WHF7"/>